<evidence type="ECO:0000313" key="1">
    <source>
        <dbReference type="EMBL" id="BAN63168.1"/>
    </source>
</evidence>
<keyword evidence="2" id="KW-1185">Reference proteome</keyword>
<accession>S6AWG9</accession>
<sequence>KNLHRGFGGLMARTAICGKVLYNVAKVEMAKAYYSRTQPRKCYLFQEGFRALQHRFAPCGEANSQDS</sequence>
<dbReference type="EMBL" id="AB818538">
    <property type="protein sequence ID" value="BAN63168.1"/>
    <property type="molecule type" value="Genomic_RNA"/>
</dbReference>
<proteinExistence type="predicted"/>
<name>S6AWG9_9POTV</name>
<feature type="non-terminal residue" evidence="1">
    <location>
        <position position="1"/>
    </location>
</feature>
<reference evidence="1 2" key="1">
    <citation type="journal article" date="2014" name="Arch. Virol.">
        <title>Complete genome sequence of Habenaria mosaic virus, a new potyvirus infecting a terrestrial orchid (Habenaria radiata) in Japan.</title>
        <authorList>
            <person name="Kondo H."/>
            <person name="Maeda T."/>
            <person name="Gara I.W."/>
            <person name="Chiba S."/>
            <person name="Maruyama K."/>
            <person name="Tamada T."/>
            <person name="Suzuki N."/>
        </authorList>
    </citation>
    <scope>NUCLEOTIDE SEQUENCE [LARGE SCALE GENOMIC DNA]</scope>
    <source>
        <strain evidence="1">Ha-1</strain>
    </source>
</reference>
<dbReference type="Proteomes" id="UP000204603">
    <property type="component" value="Segment"/>
</dbReference>
<protein>
    <submittedName>
        <fullName evidence="1">PIPO</fullName>
    </submittedName>
</protein>
<dbReference type="RefSeq" id="YP_008240478.1">
    <property type="nucleotide sequence ID" value="NC_021786.1"/>
</dbReference>
<organism evidence="1 2">
    <name type="scientific">Habenaria mosaic virus</name>
    <dbReference type="NCBI Taxonomy" id="1324128"/>
    <lineage>
        <taxon>Viruses</taxon>
        <taxon>Riboviria</taxon>
        <taxon>Orthornavirae</taxon>
        <taxon>Pisuviricota</taxon>
        <taxon>Stelpaviricetes</taxon>
        <taxon>Patatavirales</taxon>
        <taxon>Potyviridae</taxon>
        <taxon>Potyvirus</taxon>
        <taxon>Potyvirus habenariae</taxon>
    </lineage>
</organism>
<dbReference type="KEGG" id="vg:16880794"/>
<evidence type="ECO:0000313" key="2">
    <source>
        <dbReference type="Proteomes" id="UP000204603"/>
    </source>
</evidence>
<dbReference type="GeneID" id="16880794"/>